<keyword evidence="5" id="KW-0862">Zinc</keyword>
<dbReference type="Gene3D" id="3.30.40.10">
    <property type="entry name" value="Zinc/RING finger domain, C3HC4 (zinc finger)"/>
    <property type="match status" value="1"/>
</dbReference>
<protein>
    <recommendedName>
        <fullName evidence="2">RING-type E3 ubiquitin transferase</fullName>
        <ecNumber evidence="2">2.3.2.27</ecNumber>
    </recommendedName>
</protein>
<dbReference type="PANTHER" id="PTHR15710:SF196">
    <property type="entry name" value="F6A14.12 PROTEIN-RELATED"/>
    <property type="match status" value="1"/>
</dbReference>
<dbReference type="PROSITE" id="PS50089">
    <property type="entry name" value="ZF_RING_2"/>
    <property type="match status" value="1"/>
</dbReference>
<dbReference type="AlphaFoldDB" id="A0A2P6S618"/>
<feature type="domain" description="RING-type" evidence="7">
    <location>
        <begin position="159"/>
        <end position="202"/>
    </location>
</feature>
<evidence type="ECO:0000256" key="2">
    <source>
        <dbReference type="ARBA" id="ARBA00012483"/>
    </source>
</evidence>
<dbReference type="EC" id="2.3.2.27" evidence="2"/>
<reference evidence="8 9" key="1">
    <citation type="journal article" date="2018" name="Nat. Genet.">
        <title>The Rosa genome provides new insights in the design of modern roses.</title>
        <authorList>
            <person name="Bendahmane M."/>
        </authorList>
    </citation>
    <scope>NUCLEOTIDE SEQUENCE [LARGE SCALE GENOMIC DNA]</scope>
    <source>
        <strain evidence="9">cv. Old Blush</strain>
    </source>
</reference>
<keyword evidence="9" id="KW-1185">Reference proteome</keyword>
<keyword evidence="4 6" id="KW-0863">Zinc-finger</keyword>
<evidence type="ECO:0000256" key="1">
    <source>
        <dbReference type="ARBA" id="ARBA00000900"/>
    </source>
</evidence>
<evidence type="ECO:0000256" key="5">
    <source>
        <dbReference type="ARBA" id="ARBA00022833"/>
    </source>
</evidence>
<accession>A0A2P6S618</accession>
<dbReference type="EMBL" id="PDCK01000040">
    <property type="protein sequence ID" value="PRQ54111.1"/>
    <property type="molecule type" value="Genomic_DNA"/>
</dbReference>
<dbReference type="InterPro" id="IPR013083">
    <property type="entry name" value="Znf_RING/FYVE/PHD"/>
</dbReference>
<dbReference type="GO" id="GO:0005737">
    <property type="term" value="C:cytoplasm"/>
    <property type="evidence" value="ECO:0007669"/>
    <property type="project" value="TreeGrafter"/>
</dbReference>
<gene>
    <name evidence="8" type="ORF">RchiOBHm_Chr2g0173941</name>
</gene>
<dbReference type="Gramene" id="PRQ54111">
    <property type="protein sequence ID" value="PRQ54111"/>
    <property type="gene ID" value="RchiOBHm_Chr2g0173941"/>
</dbReference>
<organism evidence="8 9">
    <name type="scientific">Rosa chinensis</name>
    <name type="common">China rose</name>
    <dbReference type="NCBI Taxonomy" id="74649"/>
    <lineage>
        <taxon>Eukaryota</taxon>
        <taxon>Viridiplantae</taxon>
        <taxon>Streptophyta</taxon>
        <taxon>Embryophyta</taxon>
        <taxon>Tracheophyta</taxon>
        <taxon>Spermatophyta</taxon>
        <taxon>Magnoliopsida</taxon>
        <taxon>eudicotyledons</taxon>
        <taxon>Gunneridae</taxon>
        <taxon>Pentapetalae</taxon>
        <taxon>rosids</taxon>
        <taxon>fabids</taxon>
        <taxon>Rosales</taxon>
        <taxon>Rosaceae</taxon>
        <taxon>Rosoideae</taxon>
        <taxon>Rosoideae incertae sedis</taxon>
        <taxon>Rosa</taxon>
    </lineage>
</organism>
<comment type="caution">
    <text evidence="8">The sequence shown here is derived from an EMBL/GenBank/DDBJ whole genome shotgun (WGS) entry which is preliminary data.</text>
</comment>
<proteinExistence type="predicted"/>
<sequence length="211" mass="24173">MEMYTIIEAQQESVPHPDRGEVGDNYILVKFTCYKYIGGRPSPDCPIRWDSQIIEGEKQYWVDLPGIKNVTSPYRSICTRLIADYLSTTNVPEEEHPCIIDKLFEVLDVAVSPDLPIHVELFDVALHPSYLVPATRESIEGLERVRLDRLGVLEVGATCSICWLGYDDGQEQLVTRLPCSHYYHEDCIVQWLHINHFCPMCRFAMPTQPST</sequence>
<dbReference type="GO" id="GO:0016567">
    <property type="term" value="P:protein ubiquitination"/>
    <property type="evidence" value="ECO:0007669"/>
    <property type="project" value="TreeGrafter"/>
</dbReference>
<evidence type="ECO:0000313" key="9">
    <source>
        <dbReference type="Proteomes" id="UP000238479"/>
    </source>
</evidence>
<evidence type="ECO:0000256" key="6">
    <source>
        <dbReference type="PROSITE-ProRule" id="PRU00175"/>
    </source>
</evidence>
<dbReference type="SUPFAM" id="SSF57850">
    <property type="entry name" value="RING/U-box"/>
    <property type="match status" value="1"/>
</dbReference>
<dbReference type="Pfam" id="PF13639">
    <property type="entry name" value="zf-RING_2"/>
    <property type="match status" value="1"/>
</dbReference>
<evidence type="ECO:0000256" key="4">
    <source>
        <dbReference type="ARBA" id="ARBA00022771"/>
    </source>
</evidence>
<name>A0A2P6S618_ROSCH</name>
<dbReference type="GO" id="GO:0061630">
    <property type="term" value="F:ubiquitin protein ligase activity"/>
    <property type="evidence" value="ECO:0007669"/>
    <property type="project" value="UniProtKB-EC"/>
</dbReference>
<evidence type="ECO:0000259" key="7">
    <source>
        <dbReference type="PROSITE" id="PS50089"/>
    </source>
</evidence>
<dbReference type="Proteomes" id="UP000238479">
    <property type="component" value="Chromosome 2"/>
</dbReference>
<evidence type="ECO:0000313" key="8">
    <source>
        <dbReference type="EMBL" id="PRQ54111.1"/>
    </source>
</evidence>
<keyword evidence="3" id="KW-0479">Metal-binding</keyword>
<dbReference type="PANTHER" id="PTHR15710">
    <property type="entry name" value="E3 UBIQUITIN-PROTEIN LIGASE PRAJA"/>
    <property type="match status" value="1"/>
</dbReference>
<comment type="catalytic activity">
    <reaction evidence="1">
        <text>S-ubiquitinyl-[E2 ubiquitin-conjugating enzyme]-L-cysteine + [acceptor protein]-L-lysine = [E2 ubiquitin-conjugating enzyme]-L-cysteine + N(6)-ubiquitinyl-[acceptor protein]-L-lysine.</text>
        <dbReference type="EC" id="2.3.2.27"/>
    </reaction>
</comment>
<dbReference type="InterPro" id="IPR001841">
    <property type="entry name" value="Znf_RING"/>
</dbReference>
<dbReference type="SMART" id="SM00184">
    <property type="entry name" value="RING"/>
    <property type="match status" value="1"/>
</dbReference>
<evidence type="ECO:0000256" key="3">
    <source>
        <dbReference type="ARBA" id="ARBA00022723"/>
    </source>
</evidence>
<dbReference type="GO" id="GO:0008270">
    <property type="term" value="F:zinc ion binding"/>
    <property type="evidence" value="ECO:0007669"/>
    <property type="project" value="UniProtKB-KW"/>
</dbReference>